<dbReference type="PROSITE" id="PS00383">
    <property type="entry name" value="TYR_PHOSPHATASE_1"/>
    <property type="match status" value="1"/>
</dbReference>
<dbReference type="Gene3D" id="3.90.190.10">
    <property type="entry name" value="Protein tyrosine phosphatase superfamily"/>
    <property type="match status" value="1"/>
</dbReference>
<keyword evidence="3" id="KW-0808">Transferase</keyword>
<dbReference type="PROSITE" id="PS50056">
    <property type="entry name" value="TYR_PHOSPHATASE_2"/>
    <property type="match status" value="1"/>
</dbReference>
<evidence type="ECO:0000256" key="1">
    <source>
        <dbReference type="SAM" id="MobiDB-lite"/>
    </source>
</evidence>
<feature type="compositionally biased region" description="Basic and acidic residues" evidence="1">
    <location>
        <begin position="10"/>
        <end position="19"/>
    </location>
</feature>
<dbReference type="InterPro" id="IPR051029">
    <property type="entry name" value="mRNA_Capping_Enz/RNA_Phosphat"/>
</dbReference>
<dbReference type="InterPro" id="IPR016130">
    <property type="entry name" value="Tyr_Pase_AS"/>
</dbReference>
<dbReference type="Proteomes" id="UP000195557">
    <property type="component" value="Unassembled WGS sequence"/>
</dbReference>
<gene>
    <name evidence="3" type="ORF">BE221DRAFT_189017</name>
</gene>
<sequence length="312" mass="35036">MAPKSRLGRSARDARRWSSDDVDGDASYDERRERMDVRFAAVAEDERPVMPRVSDERAREGVEAGTSMPETGTVDAEAPSVLKKLQKWGDYESCGDVVRGTKLIPMKTPLSARYVEDRCAHALTMDILLREQRALGREIGLIVDLTNHDCLYEEDVPASVSRTHVRNVAKTVPSVGDCRRASKVVNDFLSSDAGKDRYVAVHCAYGFNRTGFMICCHLVETLGVSPEEALELFAEARPPGLKHQHFRCELIERYAALHSGATEVFERRHAMRRSFESEPDFLTYEEGDVNDSLDIDMSRKHWMSAKRAPGAS</sequence>
<dbReference type="InterPro" id="IPR000387">
    <property type="entry name" value="Tyr_Pase_dom"/>
</dbReference>
<dbReference type="EMBL" id="KZ155771">
    <property type="protein sequence ID" value="OUS49681.1"/>
    <property type="molecule type" value="Genomic_DNA"/>
</dbReference>
<keyword evidence="3" id="KW-0548">Nucleotidyltransferase</keyword>
<dbReference type="GO" id="GO:0016787">
    <property type="term" value="F:hydrolase activity"/>
    <property type="evidence" value="ECO:0007669"/>
    <property type="project" value="UniProtKB-ARBA"/>
</dbReference>
<feature type="compositionally biased region" description="Basic and acidic residues" evidence="1">
    <location>
        <begin position="45"/>
        <end position="62"/>
    </location>
</feature>
<dbReference type="InterPro" id="IPR029021">
    <property type="entry name" value="Prot-tyrosine_phosphatase-like"/>
</dbReference>
<name>A0A1Y5IJD5_OSTTA</name>
<dbReference type="SUPFAM" id="SSF52799">
    <property type="entry name" value="(Phosphotyrosine protein) phosphatases II"/>
    <property type="match status" value="1"/>
</dbReference>
<dbReference type="PANTHER" id="PTHR10367:SF17">
    <property type="entry name" value="MRNA-CAPPING ENZYME"/>
    <property type="match status" value="1"/>
</dbReference>
<organism evidence="3">
    <name type="scientific">Ostreococcus tauri</name>
    <name type="common">Marine green alga</name>
    <dbReference type="NCBI Taxonomy" id="70448"/>
    <lineage>
        <taxon>Eukaryota</taxon>
        <taxon>Viridiplantae</taxon>
        <taxon>Chlorophyta</taxon>
        <taxon>Mamiellophyceae</taxon>
        <taxon>Mamiellales</taxon>
        <taxon>Bathycoccaceae</taxon>
        <taxon>Ostreococcus</taxon>
    </lineage>
</organism>
<proteinExistence type="predicted"/>
<dbReference type="Pfam" id="PF00782">
    <property type="entry name" value="DSPc"/>
    <property type="match status" value="1"/>
</dbReference>
<dbReference type="InterPro" id="IPR000340">
    <property type="entry name" value="Dual-sp_phosphatase_cat-dom"/>
</dbReference>
<dbReference type="eggNOG" id="KOG2386">
    <property type="taxonomic scope" value="Eukaryota"/>
</dbReference>
<dbReference type="AlphaFoldDB" id="A0A1Y5IJD5"/>
<feature type="domain" description="Tyrosine specific protein phosphatases" evidence="2">
    <location>
        <begin position="179"/>
        <end position="238"/>
    </location>
</feature>
<accession>A0A1Y5IJD5</accession>
<feature type="region of interest" description="Disordered" evidence="1">
    <location>
        <begin position="1"/>
        <end position="30"/>
    </location>
</feature>
<feature type="region of interest" description="Disordered" evidence="1">
    <location>
        <begin position="45"/>
        <end position="78"/>
    </location>
</feature>
<dbReference type="PANTHER" id="PTHR10367">
    <property type="entry name" value="MRNA-CAPPING ENZYME"/>
    <property type="match status" value="1"/>
</dbReference>
<protein>
    <submittedName>
        <fullName evidence="3">mRNA capping enzyme, guanylyltransferase subunit</fullName>
    </submittedName>
</protein>
<dbReference type="GO" id="GO:0004484">
    <property type="term" value="F:mRNA guanylyltransferase activity"/>
    <property type="evidence" value="ECO:0007669"/>
    <property type="project" value="TreeGrafter"/>
</dbReference>
<reference evidence="3" key="1">
    <citation type="submission" date="2017-04" db="EMBL/GenBank/DDBJ databases">
        <title>Population genomics of picophytoplankton unveils novel chromosome hypervariability.</title>
        <authorList>
            <consortium name="DOE Joint Genome Institute"/>
            <person name="Blanc-Mathieu R."/>
            <person name="Krasovec M."/>
            <person name="Hebrard M."/>
            <person name="Yau S."/>
            <person name="Desgranges E."/>
            <person name="Martin J."/>
            <person name="Schackwitz W."/>
            <person name="Kuo A."/>
            <person name="Salin G."/>
            <person name="Donnadieu C."/>
            <person name="Desdevises Y."/>
            <person name="Sanchez-Ferandin S."/>
            <person name="Moreau H."/>
            <person name="Rivals E."/>
            <person name="Grigoriev I.V."/>
            <person name="Grimsley N."/>
            <person name="Eyre-Walker A."/>
            <person name="Piganeau G."/>
        </authorList>
    </citation>
    <scope>NUCLEOTIDE SEQUENCE [LARGE SCALE GENOMIC DNA]</scope>
    <source>
        <strain evidence="3">RCC 1115</strain>
    </source>
</reference>
<dbReference type="GO" id="GO:0006370">
    <property type="term" value="P:7-methylguanosine mRNA capping"/>
    <property type="evidence" value="ECO:0007669"/>
    <property type="project" value="TreeGrafter"/>
</dbReference>
<evidence type="ECO:0000259" key="2">
    <source>
        <dbReference type="PROSITE" id="PS50056"/>
    </source>
</evidence>
<dbReference type="CDD" id="cd14502">
    <property type="entry name" value="RNA_5'-triphosphatase"/>
    <property type="match status" value="1"/>
</dbReference>
<evidence type="ECO:0000313" key="3">
    <source>
        <dbReference type="EMBL" id="OUS49681.1"/>
    </source>
</evidence>